<feature type="compositionally biased region" description="Acidic residues" evidence="6">
    <location>
        <begin position="5042"/>
        <end position="5054"/>
    </location>
</feature>
<dbReference type="CDD" id="cd05918">
    <property type="entry name" value="A_NRPS_SidN3_like"/>
    <property type="match status" value="5"/>
</dbReference>
<protein>
    <submittedName>
        <fullName evidence="8">Acetyl-CoA synthetase-like protein</fullName>
    </submittedName>
</protein>
<dbReference type="PROSITE" id="PS00012">
    <property type="entry name" value="PHOSPHOPANTETHEINE"/>
    <property type="match status" value="4"/>
</dbReference>
<dbReference type="Gene3D" id="3.30.559.30">
    <property type="entry name" value="Nonribosomal peptide synthetase, condensation domain"/>
    <property type="match status" value="8"/>
</dbReference>
<feature type="region of interest" description="Disordered" evidence="6">
    <location>
        <begin position="877"/>
        <end position="898"/>
    </location>
</feature>
<keyword evidence="1" id="KW-0596">Phosphopantetheine</keyword>
<evidence type="ECO:0000256" key="6">
    <source>
        <dbReference type="SAM" id="MobiDB-lite"/>
    </source>
</evidence>
<evidence type="ECO:0000256" key="2">
    <source>
        <dbReference type="ARBA" id="ARBA00022553"/>
    </source>
</evidence>
<dbReference type="InterPro" id="IPR001242">
    <property type="entry name" value="Condensation_dom"/>
</dbReference>
<dbReference type="SUPFAM" id="SSF52777">
    <property type="entry name" value="CoA-dependent acyltransferases"/>
    <property type="match status" value="15"/>
</dbReference>
<dbReference type="InterPro" id="IPR023213">
    <property type="entry name" value="CAT-like_dom_sf"/>
</dbReference>
<dbReference type="EMBL" id="KZ824739">
    <property type="protein sequence ID" value="RAK71024.1"/>
    <property type="molecule type" value="Genomic_DNA"/>
</dbReference>
<dbReference type="InterPro" id="IPR036736">
    <property type="entry name" value="ACP-like_sf"/>
</dbReference>
<evidence type="ECO:0000256" key="1">
    <source>
        <dbReference type="ARBA" id="ARBA00022450"/>
    </source>
</evidence>
<dbReference type="InterPro" id="IPR000873">
    <property type="entry name" value="AMP-dep_synth/lig_dom"/>
</dbReference>
<dbReference type="Gene3D" id="1.10.1200.10">
    <property type="entry name" value="ACP-like"/>
    <property type="match status" value="6"/>
</dbReference>
<dbReference type="Pfam" id="PF00668">
    <property type="entry name" value="Condensation"/>
    <property type="match status" value="7"/>
</dbReference>
<dbReference type="CDD" id="cd19534">
    <property type="entry name" value="E_NRPS"/>
    <property type="match status" value="1"/>
</dbReference>
<dbReference type="GO" id="GO:0016874">
    <property type="term" value="F:ligase activity"/>
    <property type="evidence" value="ECO:0007669"/>
    <property type="project" value="UniProtKB-KW"/>
</dbReference>
<dbReference type="InterPro" id="IPR020845">
    <property type="entry name" value="AMP-binding_CS"/>
</dbReference>
<gene>
    <name evidence="8" type="ORF">BO72DRAFT_504656</name>
</gene>
<dbReference type="PANTHER" id="PTHR45527:SF16">
    <property type="entry name" value="NONRIBOSOMAL PEPTIDE SYNTHASE ATNA-RELATED"/>
    <property type="match status" value="1"/>
</dbReference>
<dbReference type="GO" id="GO:0044550">
    <property type="term" value="P:secondary metabolite biosynthetic process"/>
    <property type="evidence" value="ECO:0007669"/>
    <property type="project" value="TreeGrafter"/>
</dbReference>
<dbReference type="PANTHER" id="PTHR45527">
    <property type="entry name" value="NONRIBOSOMAL PEPTIDE SYNTHETASE"/>
    <property type="match status" value="1"/>
</dbReference>
<keyword evidence="2" id="KW-0597">Phosphoprotein</keyword>
<feature type="domain" description="Carrier" evidence="7">
    <location>
        <begin position="804"/>
        <end position="880"/>
    </location>
</feature>
<evidence type="ECO:0000313" key="9">
    <source>
        <dbReference type="Proteomes" id="UP000249789"/>
    </source>
</evidence>
<dbReference type="FunFam" id="3.30.300.30:FF:000015">
    <property type="entry name" value="Nonribosomal peptide synthase SidD"/>
    <property type="match status" value="5"/>
</dbReference>
<proteinExistence type="inferred from homology"/>
<dbReference type="SUPFAM" id="SSF56801">
    <property type="entry name" value="Acetyl-CoA synthetase-like"/>
    <property type="match status" value="6"/>
</dbReference>
<dbReference type="VEuPathDB" id="FungiDB:BO72DRAFT_504656"/>
<organism evidence="8 9">
    <name type="scientific">Aspergillus fijiensis CBS 313.89</name>
    <dbReference type="NCBI Taxonomy" id="1448319"/>
    <lineage>
        <taxon>Eukaryota</taxon>
        <taxon>Fungi</taxon>
        <taxon>Dikarya</taxon>
        <taxon>Ascomycota</taxon>
        <taxon>Pezizomycotina</taxon>
        <taxon>Eurotiomycetes</taxon>
        <taxon>Eurotiomycetidae</taxon>
        <taxon>Eurotiales</taxon>
        <taxon>Aspergillaceae</taxon>
        <taxon>Aspergillus</taxon>
    </lineage>
</organism>
<dbReference type="Gene3D" id="3.40.50.980">
    <property type="match status" value="1"/>
</dbReference>
<dbReference type="FunFam" id="3.30.559.10:FF:000016">
    <property type="entry name" value="Nonribosomal peptide synthase Pes1"/>
    <property type="match status" value="1"/>
</dbReference>
<dbReference type="Gene3D" id="3.30.559.10">
    <property type="entry name" value="Chloramphenicol acetyltransferase-like domain"/>
    <property type="match status" value="7"/>
</dbReference>
<reference evidence="8 9" key="1">
    <citation type="submission" date="2018-02" db="EMBL/GenBank/DDBJ databases">
        <title>The genomes of Aspergillus section Nigri reveals drivers in fungal speciation.</title>
        <authorList>
            <consortium name="DOE Joint Genome Institute"/>
            <person name="Vesth T.C."/>
            <person name="Nybo J."/>
            <person name="Theobald S."/>
            <person name="Brandl J."/>
            <person name="Frisvad J.C."/>
            <person name="Nielsen K.F."/>
            <person name="Lyhne E.K."/>
            <person name="Kogle M.E."/>
            <person name="Kuo A."/>
            <person name="Riley R."/>
            <person name="Clum A."/>
            <person name="Nolan M."/>
            <person name="Lipzen A."/>
            <person name="Salamov A."/>
            <person name="Henrissat B."/>
            <person name="Wiebenga A."/>
            <person name="De vries R.P."/>
            <person name="Grigoriev I.V."/>
            <person name="Mortensen U.H."/>
            <person name="Andersen M.R."/>
            <person name="Baker S.E."/>
        </authorList>
    </citation>
    <scope>NUCLEOTIDE SEQUENCE [LARGE SCALE GENOMIC DNA]</scope>
    <source>
        <strain evidence="8 9">CBS 313.89</strain>
    </source>
</reference>
<dbReference type="InterPro" id="IPR020806">
    <property type="entry name" value="PKS_PP-bd"/>
</dbReference>
<sequence length="7401" mass="806163">MGDYGNQISIEALPAQLPLELKASASLFPLLTDGILVDGDRTAGPAVAGEVNQARIALELKPHVSAAALADFCTRQDVTLLSVLNVAWAMVLAAYADTDVVHVLSVRYVAEVPHVGLSEITIDDGSTVRQNLVEVEQRLQASVAVPSATTVTDLQIWTSVDDHPAFNSVVLLSDGESPERVEVQAGNYIALQARAAQDQVAIHLQAPIHLLPEAQAKHCAATLSHVLGEIIQNPDRPLHAINLMSPSGLEQISHWNQTAPAVVSRCLHHTVDETVQARLDALAIDGADGQMTYAELQWYSDRLAQHLMQRGVGPETAVPLFFEKSKWAIVTMVAVVKAGGVIVNLDAKQPRPRLRGLLTQLQAQFVISSVQHATLWVDEYHVVVVSEDALAQLPTSEAVVPHLEVSPQNALYIIFTSGSTGTPKGVVVEHESFLTAAAQHVQAGHILPSSRVLQMTPYTFDVSMLEIFTTLTTGACICFCSDEEAARGITHVINFLQITWTFMTPSLVRLIDPKAVPTLKTLALGGEGLGRIDVTTWADKLQLINGYGPSECSVAATINTPLSLTSDPANIGVGYGANCWVVHPEDHHRLVPIGTVGELVIQGPIVARGYLHEPAKTAAVFLDETPDFAALLPQQPHAFRLYKTGDLVRQNSDGTFNFLGRKDRQVKLNGQRLELGEIEQRLSADALVRHALVMLPKEGPCQNRLVAVLSLHAFSHDSPRDANVHVLSAEESRSARASLTKITQRLATQLPVYMIPTFWVVLAALPFTTSGKVHGVAMTKWLAEMSEETYNEIAGVSDEGSETALSSEVELQLQQIWADELGIPVADLKANRSFIALGGDSLTAMKVVARCRKQQLVVSVPDVLRAANIVELAARTTKGSDTSSGDDNGDGSDKMTRSTPAGRVAALNDSLLTVAGLTSRDEVEDVYGCSPMQDGILLSQVKFPGTYHVRRVLRVQSTGDVPPVVDRLQSAWQTVVNRHPMLRTIFVDAEGQFRQIVLKEVSASVQVCERLDLTEEQAVVQFLQDQPKPSYAPSDPQHHFTICHAAGDAIFLKFEISHALVDGASNEVILRELSQAFDVQDFPSPAALFGDYIEYISEAQAGSNNSLSHWTTYLAGVQPTIVPMYPPTEQQHAPKQIRSVPVPFTENQVAALVRLSEANGITLANVLQTAWALTLRAYTGLDDVCFGYIASGRDVPVAGIEHAVGAFINMLVCRVRLDQYPSVLEAIAGMQAEYFDALPHQHTSLAQIQNALKLSGMPLFNSIVSVQKEVTDQSLGEWSLSFQPLTEDDPTDFDLTVHIYMGKEHAHLSIGYWSSLLSEGDAANLANTFSGAIDRVLTQANSSASDLDLFTERDREQIFAWNQDEPVAAPGVVHEYIYARARQQPDAPAVCAWDGEYTYAELDQLSEKLAHYLAQLGAGPEVLIPHCFDKSRLAPVTMLAIMKSGSAGVGLSAAHPRSRIQDIVENCAARIAVVAPQHASVVEGLVEHIVVLDEAFFTSLPAPTAGAQLPQAKPCNPAFVSFTSGSTGKPKGIVLEHASLITSILAHGVEWEVNQSARVLQFSAYAFDASVSDTFTTLVGGGTICIPQEKERVDDLAGAINRLGVTWAFLTPRVLGLLSPETVPTLKTVVLGGEAISREDISPWTEALSIRIVYGPTECTIYSMGTEPLTADSDPANLGHAVGTRLWVTDPENTDRLLPVGCIGELIIEGPLVTRGYLNEPEKTKAAYLEDPVWLPKRASGEPRRFYKTSDLVRYYPNGDLRFIGRKDTQIKVRGQRVELGEIEHAILGTMPGAVHITVDAVVLPPQTLVAFLYLGGHSDELMMPLTPEVTAQLRALEKSLSETLPSYMVPSLFIPISHIPMTISGKVDRIVLRRAVSTLSSAQLEMYALAEQIKAAPQTLQEIQLQKLWAKVLRKEASTVGRDDSFFRLGGNSIGAMKLVAAARGAGLVLSVADIFRHPQLSDMAAQLVLPGGDSLSSSSSSPSSSTSPLAYTPFSLLPAASTTERENLLAEAAQQCSISLEAIEDVYPATPLQEGVFLMSTTHKGAYVAPTAFRIPADFDLARFKAAWQTLVDAHFILRTRLVTVESTSYQVVLTKEASQLQWEHAASCDGYLARTQSLSVVAGGPLTRYALIPAEDRSTIFVWTAHHAVFDGWSVGLLFEQLVQLYKQQDGLALATPTGPSYAEFVQFLETKTDEDASRKFWASLVPSEPPAIFPRLPAATYQPTAKATCFRTISNIVQPEQSNLTLAILLRAAWAIVLARYTDAEDILYGLTLSGRDVPVAGVERMVGPTITTVPMNVHLDGEMLVETFLQQQQDQNIEMMRHQHAGLQSIRRISPAASAASDFTNLFVVQPHTDEAPSLELMVQVTTDMSRFDPYALVLECNMKANGQVLLEARFDDVVVSSDQTQRLLGHFEHVLQQLTTPSTPDRRLKQVDMFSPEDERQIWAWNAEPAKPENVCVHQLVTAAAKRHPNHVAVDAWDGSLTYWQLDDMSSRLADWLISSHALKPESLVLLCFDKSLWTIVTMMAVVKCGGGCVMLNPDHPISRLEGVIVDTGSSVVLAAPDRASLFASVGGVTVVAIDESLIRNLPVLDETVRPLPVIKPTNPVFVIFTSGSTGKPKGIVVQHNGVCTVAIQHGEGLGFTGKNLRVLQFASFSFDVSMGEVFITLMKGGTLCIPTEDDRINNLAATINLMNITWTFMAPTVAALLDPREVPNLQTLVLGGEAVSQSLVDQWSNQLQLIDSYGPAECTIWASHANASATVSPTNIGRGVGCRYWVADIHDHNRLAPVGCVGELLIEGPNVSRGYLNEAEKTRDAFIESPAWMQGRADAEYTYKFYKTGDLVRYMADGSLEIAGRKDSQVKFHGQRIELGEIEFHLRASAAVEAGMVTLPKTGLCKGKLVAIVALTSLQPEAAEGDRVQLVLPQILQSPKTQSQIQEIQEELGAVLPPYMVPTIWVVLDSIPLTASRKINRVPISRWVMDMSEETYHQVVDATSSECDEQNLPSTALEKQLAQVWSHVLNLPLEAIGLNRSFLSLGGDSITAMQVVARCRSQGIDLSVQDILQPKSLAGVVARAHAAKPRSAVTREEVYDVPFELSPIQQLYFQDVVPENERQLNHYNQSVLLRVTHPISSSQLSAAIEKIVNCHAMLRARFHQDVDGKWTQLVRRPASGLAPVSVHDVTSREALLEVINASQRQIDIEQGPVFVVDYFTLPDSQGQLLSLIAHHLVVDAVSWHILVGQLEQLLLAPSEELQLQCQMPFQSWAHAQREYAEGLTAPSLGPPALPTPNLSYWGLKQLPSWKDGKELTFNLDTSTTALLLAEANTSLRTQPVDLLVAALQQSFTESFPDRAMPAIFSEGHGREPWDTSIDLSETVGWFTVFQPMHRHVRQHESVKETVKRTKDARRACPDHGFAYFTGRQFRPAASERHDMEICFNYLGQAQQTERADAFLQEEPLRAGEVIDNIGEAMGRLAVFDVSAAVSHGRLLVSFCFPPDLQHQDRIRHWVESCQKVLQTVVTELAHSALEYSLSDFPLMAIDYADLSTLTSTVLPGIGLASDAVEDLYPCSSIQEGILISQARQPGTYEVRQLFEVVPRSDVGPVNVSHLLQAWQRIVDRHTILRTIFIESLTGAGVYDQLVLRSHQPNVLQLVYEGVEGESIAAFIQRQPTPDYRQPVPAHRLTICEAPNKTVYCQLELSHALIDGTSMALLVRDLISGYENTLPATPAPLYHDYMAYLASRPEDEALAYWTDRLAEVQPCHFPDLQPALSSKEAFASHTVHIDREGRLRRFCEAQNVTVSNLFQAAWGLVLRAYTGHSEVCFGYMASGRDIPMAGIEEAVGPFINLLVCKLDVSDAVEVQELLQTVQSDYLRGLPHQQTSLAKIQHALGNHDVALFNTILSLQREPPQGPPPQLEFRIVDQVDPTEYDVDLNITTGDAAGVEVHLTYRTTMLSQIQANNLLQTFTNMLLALTVSADRRLSNLKIASTEENQPSRAIEQAWSTAVEASVPELIAIHASKQPTAVAVQSADSQVTLTYQDLDRRACALAGHLSTLGVGLGDVVPLVFDRDPWALVAMLAVLQAGAIALPLDPSVSNIQSLRDRLSAAKCSVMLCGAEKHAASFDNESAFTPVIVDSTTIQKWDESAKSDKLDYPSAAAIAVAVKDGTDWALRTHCAISTVATQLGPVAGLGPAARVLQFNPVTSPFYLVETLYSLVAGSTVVIPAAGDVSFTEAVRDSQANWALTTPTVAALTNQTQVPSLKTLMVAGEEFGPALCAQWNGVNLIHPYGLIDSSVWLSFMGAAAGSDTLVHLAAPAVARIWVANPFNGAAALTPVDCVGPVLVDGPVVPQCHLLSKAQETSSTDKVTWSPGTTVYHTGQVGRRTFEQENISLVSPLQAINGHATNLTALEQQVQVGLPVTQHAVLSIMRHRSTDKVAVFVIDRSSTPQTSSTSPTLLLPVSESQQQLFSELKSSLRAAQLPEPLLPSLFFPLNNLPLTHDYKVDREALQQLTSTLSELELQAYSLAPVAAKAGRLTANEQLLADLWVEVLHLPDPQGVGFSDSFFRLGGDSIGAMRLVANARNQGLSLTMNTIFQQPTLSGMAKELRVLAPHEDRPLEPFSLLPTDVDLGSLVAEAAQQCQIENSKSIEDIYPCTPLQEGLMVLTSQDHTAYVVQEVFSLPGNVDLSRFQAAWEAVVARSTILRTRIINTPEGAFQVLLPEKGIAWESGADLSAYLARDSAQSMSYGQPLARYAILTTPEQNRYFVWTAHHAVYDGLTLPVLAKQVSAEYNQEIALPEVPYNRFIDYIQGIGSAAATEFWTTQCATPATTFPVLPGRSFQPTPDQTQHHSVSLTRSPSDITLPTVLRAAWAVVLAQRTESEHVSFGLTLSGRNAALAGINQVLGPTIATVPVHIQVRENQSPRHFLRAVQQQAIDMIPFEHTGLQNIRRMGDAAREAVDFQNLLLIQPASAPMDGSDFLGLTPVAVVKEQSDPYPLTVECNLLESGVEIKAQFDSRLISPAEMRSILQQYARTIERFNAVPEATDDENDEEEEEKTLDSMGTLSPEDLQQTLAWNANRPPYVNSCVHEQFEEQVRLRPDALAVSSFDVELTYRQLNVLVDSLATELLARGVRSEMKIPLCFTKCSWTIVAMFAVMKVGGVSCMFNPEHPSSRIQLLLDDLDARLVLCDPESAKMLSTLLPSEGVLPVDGDYLRSLPPATPLLLEGLVHPTNAVFVVYTSGSTGKPKGSILEHRSLVTGLLAHAGAMGIGPGTRTFQFAAYTFDVCFEEIIGSLMLGACICVPSEAERMNALADAMAKYRVTWTELTPTVASLLLPSSIPTLQTLALSGESLTQDVIQRWAGAVQIINTYGPSECCVSTTCNLHTATLRDPSNIGRGLGCTTWIVDPDNVDRLVPIGAVGELLVEGPIVARGYLNEPEKTAAAFISAPVWWPTDSYPSERIYRTGDLVKYNPDGTIKFIGRKDTQVKLHGQRIELGEIEHRLRAACADGDESSSHQVAVEVLTPKSRGGIKILTAFICESDAVADDNEEGHFLLPLEDQEGGRPQRFCDLQARLLAVLPRHMVPQLFIPVSHMPLSPSRKLERKRLRAVGNGLTPEQLASYALTQVAKTAPSTATETALADIWARVLGTSRSTIGVQDNFFHLGGDSIAAMKAVAAATKAGLPPLSVADITQAPTLSAMAASMDHASVLAQQAGGETAVPVGPAPFSLLSPEEVSAVLVQASTQCAVAIDAIEDIYPCTPSQEALMALTARDDTAYVSRSVYRLPLHLDLENYRQAWELLAQRQAILRTRIVYSEDARSFQVVVREPLVWQELSADSVTAYVARDRRLSMRHGQPLMRFALLAAETGDDSRAVLVHTAHHAVYDGWSEASMFAEAEAIYRHGLSSLPPVTPYNQFIHYLTTTVDPAACDAFWRTQLDGDLPALFPAPFPAVTASAATPRPNRSLSYRIALTRTSSTPYSTPTILKAAWSLLLARYTTSNDVLFGHVLSGRTIPLPGVAEMMGPTIATVPVRVQLSGEESIDAFLGRLRDQAQAMAPFEQIGLQHLRRLAAEPIDLGHLFFIQPSLDSSDEELGLEPITATDYEFETYPLIVECQLGATSDDDKLIVEVKYDDTRIAPTQMSWLLQHFDTLIHQLCERPSSTPLSDLTLTGSANLLQLQQWMGSPVAPLATTLHEQFRAQAQAHPDRVAIAGWDGSLTYRELEEFSTRFARDLVALNLRPGTPVGVVFDKSCWAVVALLTVLTAGGACIHLDPQHPMTRLTEIVADTGLQHILAAPQYASHPVQRLPVRHVLVVDATTARKRPSRSLAAASLPRLPVVEPTSPAYMTFTSGSTGKPKTVVIDHRAICTSIDAFTSALHLKAESRVLQFAAYTFDISYAEIFAPLLLGGTVCVLSNADRLNDLAGAMKRLGVNWACLTPTVASLVQPAEVASLLQTLVLSGEAPTEENLRTWAGQVPNLINAYGPSEASVWCAAGPFTRPDDSCTDIGVPVGCRLWIAEPDNLHRLTPLGCVGELLVEGPIMAQGYRNNAPATRAAFLSDLAWMKEVQPQPLPGFNRVYRTGDLARYLPGGRIQYLGRADTQIKVYGRRIEPREIEHHIQTHLPDTHTMVDSVTLVNRGNQKVLVAYLFQESGPMPDMELAVLARPLTPALQETLLSLQTALRARLPHYMLPALFVPLQLLPTSAAGKTDRKLLGRVVNAMSESQRESYALQSLSRAAKRPLTSALERQLADLWATALGIDVTSIGADDSFFGLGGDSMVAMKVASLARAAQLSLTVADLFNHPVLASLAAQLSTAAFQDVSSATQDGARTLTTNPVLDLALAAALAPQVGVDVSSIAAIATTTAFQDYALVGHLTESRWMLNFFYFDGSSPSLGSSNTELEQRLRRGCAVLVQQFDILRTVFASHAGRFWQVVLHQLTPQFRVDTTSDLDTFTKQLYADGLKAENFRLSEPFLQFVLAVQPDGKHRLLMRLSHAQYDGVSLPTLWDALQRACQGENASFLPPAPSFQEFLHTGSTSLAATLAHWKSFLSGAPETRFVTYSKPALHDASRAQVLQVTRRCIPLVSMHDKSITPATVIKAAWAVLLARLAGSTDVTFGHTVANRSNSPLPGVDKVVGPCLNVVPIRARLHAGQTVLELLQALQQQQIANMPHESMGFREIIRDATHWPHWTHFSSVVQHQNLDAVDDAELVLLGDATDFTAYTPGFLGAELDLVDVSILSTPVPAARGTTVVNLDLVTSTAVMAPFAAELLLDQLVSLLRSWAALSVEKMLAYAAGDESLPALLPLAAYTDDVVEVEVPSTSDDLTKIRIVQEAVQRAWRSVLPGVDAVDDLTHDLDFFAAGGDLVQMAQLLTLLQADDELKAARGVRLEALVKCSSREKMVRLLL</sequence>
<dbReference type="FunFam" id="1.10.1200.10:FF:000005">
    <property type="entry name" value="Nonribosomal peptide synthetase 1"/>
    <property type="match status" value="5"/>
</dbReference>
<dbReference type="CDD" id="cd19545">
    <property type="entry name" value="FUM14_C_NRPS-like"/>
    <property type="match status" value="3"/>
</dbReference>
<dbReference type="Pfam" id="PF00501">
    <property type="entry name" value="AMP-binding"/>
    <property type="match status" value="6"/>
</dbReference>
<dbReference type="GO" id="GO:0031177">
    <property type="term" value="F:phosphopantetheine binding"/>
    <property type="evidence" value="ECO:0007669"/>
    <property type="project" value="InterPro"/>
</dbReference>
<dbReference type="SUPFAM" id="SSF47336">
    <property type="entry name" value="ACP-like"/>
    <property type="match status" value="6"/>
</dbReference>
<keyword evidence="9" id="KW-1185">Reference proteome</keyword>
<name>A0A8G1RDQ1_9EURO</name>
<feature type="domain" description="Carrier" evidence="7">
    <location>
        <begin position="5628"/>
        <end position="5705"/>
    </location>
</feature>
<dbReference type="GeneID" id="63866495"/>
<dbReference type="SMART" id="SM00823">
    <property type="entry name" value="PKS_PP"/>
    <property type="match status" value="6"/>
</dbReference>
<dbReference type="GO" id="GO:0005737">
    <property type="term" value="C:cytoplasm"/>
    <property type="evidence" value="ECO:0007669"/>
    <property type="project" value="TreeGrafter"/>
</dbReference>
<dbReference type="InterPro" id="IPR045851">
    <property type="entry name" value="AMP-bd_C_sf"/>
</dbReference>
<dbReference type="CDD" id="cd19542">
    <property type="entry name" value="CT_NRPS-like"/>
    <property type="match status" value="2"/>
</dbReference>
<dbReference type="InterPro" id="IPR006162">
    <property type="entry name" value="Ppantetheine_attach_site"/>
</dbReference>
<dbReference type="OrthoDB" id="416786at2759"/>
<dbReference type="Gene3D" id="3.30.300.30">
    <property type="match status" value="6"/>
</dbReference>
<dbReference type="GO" id="GO:0043041">
    <property type="term" value="P:amino acid activation for nonribosomal peptide biosynthetic process"/>
    <property type="evidence" value="ECO:0007669"/>
    <property type="project" value="TreeGrafter"/>
</dbReference>
<evidence type="ECO:0000256" key="5">
    <source>
        <dbReference type="ARBA" id="ARBA00029454"/>
    </source>
</evidence>
<dbReference type="Gene3D" id="3.40.50.12780">
    <property type="entry name" value="N-terminal domain of ligase-like"/>
    <property type="match status" value="6"/>
</dbReference>
<evidence type="ECO:0000256" key="3">
    <source>
        <dbReference type="ARBA" id="ARBA00022598"/>
    </source>
</evidence>
<evidence type="ECO:0000313" key="8">
    <source>
        <dbReference type="EMBL" id="RAK71024.1"/>
    </source>
</evidence>
<feature type="domain" description="Carrier" evidence="7">
    <location>
        <begin position="4535"/>
        <end position="4609"/>
    </location>
</feature>
<dbReference type="FunFam" id="3.40.50.12780:FF:000014">
    <property type="entry name" value="Nonribosomal peptide synthetase 1"/>
    <property type="match status" value="4"/>
</dbReference>
<accession>A0A8G1RDQ1</accession>
<dbReference type="FunFam" id="3.40.50.980:FF:000001">
    <property type="entry name" value="Non-ribosomal peptide synthetase"/>
    <property type="match status" value="1"/>
</dbReference>
<evidence type="ECO:0000259" key="7">
    <source>
        <dbReference type="PROSITE" id="PS50075"/>
    </source>
</evidence>
<dbReference type="InterPro" id="IPR009081">
    <property type="entry name" value="PP-bd_ACP"/>
</dbReference>
<keyword evidence="3" id="KW-0436">Ligase</keyword>
<dbReference type="NCBIfam" id="NF003417">
    <property type="entry name" value="PRK04813.1"/>
    <property type="match status" value="7"/>
</dbReference>
<dbReference type="PROSITE" id="PS50075">
    <property type="entry name" value="CARRIER"/>
    <property type="match status" value="6"/>
</dbReference>
<dbReference type="Proteomes" id="UP000249789">
    <property type="component" value="Unassembled WGS sequence"/>
</dbReference>
<evidence type="ECO:0000256" key="4">
    <source>
        <dbReference type="ARBA" id="ARBA00022737"/>
    </source>
</evidence>
<dbReference type="SMART" id="SM01294">
    <property type="entry name" value="PKS_PP_betabranch"/>
    <property type="match status" value="1"/>
</dbReference>
<dbReference type="FunFam" id="3.30.559.30:FF:000002">
    <property type="entry name" value="Nonribosomal peptide synthase Pes1"/>
    <property type="match status" value="1"/>
</dbReference>
<dbReference type="FunFam" id="3.30.559.30:FF:000005">
    <property type="entry name" value="Nonribosomal peptide synthase Pes1"/>
    <property type="match status" value="2"/>
</dbReference>
<dbReference type="FunFam" id="3.30.559.30:FF:000003">
    <property type="entry name" value="Nonribosomal peptide synthase SidD"/>
    <property type="match status" value="3"/>
</dbReference>
<feature type="domain" description="Carrier" evidence="7">
    <location>
        <begin position="3007"/>
        <end position="3083"/>
    </location>
</feature>
<dbReference type="Pfam" id="PF00550">
    <property type="entry name" value="PP-binding"/>
    <property type="match status" value="6"/>
</dbReference>
<feature type="domain" description="Carrier" evidence="7">
    <location>
        <begin position="6737"/>
        <end position="6813"/>
    </location>
</feature>
<comment type="similarity">
    <text evidence="5">Belongs to the NRP synthetase family.</text>
</comment>
<keyword evidence="4" id="KW-0677">Repeat</keyword>
<dbReference type="RefSeq" id="XP_040795036.1">
    <property type="nucleotide sequence ID" value="XM_040949162.1"/>
</dbReference>
<dbReference type="InterPro" id="IPR010071">
    <property type="entry name" value="AA_adenyl_dom"/>
</dbReference>
<feature type="domain" description="Carrier" evidence="7">
    <location>
        <begin position="1897"/>
        <end position="1973"/>
    </location>
</feature>
<dbReference type="InterPro" id="IPR042099">
    <property type="entry name" value="ANL_N_sf"/>
</dbReference>
<dbReference type="NCBIfam" id="TIGR01733">
    <property type="entry name" value="AA-adenyl-dom"/>
    <property type="match status" value="5"/>
</dbReference>
<dbReference type="PROSITE" id="PS00455">
    <property type="entry name" value="AMP_BINDING"/>
    <property type="match status" value="5"/>
</dbReference>
<feature type="region of interest" description="Disordered" evidence="6">
    <location>
        <begin position="5040"/>
        <end position="5059"/>
    </location>
</feature>